<dbReference type="Gene3D" id="1.10.510.10">
    <property type="entry name" value="Transferase(Phosphotransferase) domain 1"/>
    <property type="match status" value="1"/>
</dbReference>
<evidence type="ECO:0000256" key="10">
    <source>
        <dbReference type="PROSITE-ProRule" id="PRU10141"/>
    </source>
</evidence>
<dbReference type="PROSITE" id="PS00107">
    <property type="entry name" value="PROTEIN_KINASE_ATP"/>
    <property type="match status" value="1"/>
</dbReference>
<dbReference type="GO" id="GO:0005816">
    <property type="term" value="C:spindle pole body"/>
    <property type="evidence" value="ECO:0007669"/>
    <property type="project" value="TreeGrafter"/>
</dbReference>
<dbReference type="Pfam" id="PF00433">
    <property type="entry name" value="Pkinase_C"/>
    <property type="match status" value="1"/>
</dbReference>
<evidence type="ECO:0000256" key="8">
    <source>
        <dbReference type="ARBA" id="ARBA00047899"/>
    </source>
</evidence>
<dbReference type="FunFam" id="1.10.510.10:FF:000141">
    <property type="entry name" value="Non-specific serine/threonine protein kinase"/>
    <property type="match status" value="1"/>
</dbReference>
<evidence type="ECO:0000313" key="15">
    <source>
        <dbReference type="Proteomes" id="UP000254866"/>
    </source>
</evidence>
<evidence type="ECO:0000256" key="9">
    <source>
        <dbReference type="ARBA" id="ARBA00048679"/>
    </source>
</evidence>
<keyword evidence="3" id="KW-0597">Phosphoprotein</keyword>
<dbReference type="InterPro" id="IPR017441">
    <property type="entry name" value="Protein_kinase_ATP_BS"/>
</dbReference>
<dbReference type="InterPro" id="IPR017892">
    <property type="entry name" value="Pkinase_C"/>
</dbReference>
<keyword evidence="5 10" id="KW-0547">Nucleotide-binding</keyword>
<evidence type="ECO:0000256" key="7">
    <source>
        <dbReference type="ARBA" id="ARBA00022840"/>
    </source>
</evidence>
<feature type="binding site" evidence="10">
    <location>
        <position position="301"/>
    </location>
    <ligand>
        <name>ATP</name>
        <dbReference type="ChEBI" id="CHEBI:30616"/>
    </ligand>
</feature>
<evidence type="ECO:0000256" key="3">
    <source>
        <dbReference type="ARBA" id="ARBA00022553"/>
    </source>
</evidence>
<name>A0A370TLU1_9HELO</name>
<feature type="compositionally biased region" description="Polar residues" evidence="11">
    <location>
        <begin position="47"/>
        <end position="60"/>
    </location>
</feature>
<evidence type="ECO:0000256" key="1">
    <source>
        <dbReference type="ARBA" id="ARBA00012513"/>
    </source>
</evidence>
<evidence type="ECO:0000256" key="6">
    <source>
        <dbReference type="ARBA" id="ARBA00022777"/>
    </source>
</evidence>
<comment type="caution">
    <text evidence="14">The sequence shown here is derived from an EMBL/GenBank/DDBJ whole genome shotgun (WGS) entry which is preliminary data.</text>
</comment>
<dbReference type="CDD" id="cd21776">
    <property type="entry name" value="MobB_Sid2p-like"/>
    <property type="match status" value="1"/>
</dbReference>
<dbReference type="InterPro" id="IPR050236">
    <property type="entry name" value="Ser_Thr_kinase_AGC"/>
</dbReference>
<keyword evidence="6 14" id="KW-0418">Kinase</keyword>
<dbReference type="RefSeq" id="XP_031869140.1">
    <property type="nucleotide sequence ID" value="XM_032014459.1"/>
</dbReference>
<dbReference type="PROSITE" id="PS00108">
    <property type="entry name" value="PROTEIN_KINASE_ST"/>
    <property type="match status" value="1"/>
</dbReference>
<proteinExistence type="predicted"/>
<dbReference type="EC" id="2.7.11.1" evidence="1"/>
<dbReference type="GO" id="GO:0035556">
    <property type="term" value="P:intracellular signal transduction"/>
    <property type="evidence" value="ECO:0007669"/>
    <property type="project" value="TreeGrafter"/>
</dbReference>
<accession>A0A370TLU1</accession>
<dbReference type="Pfam" id="PF00069">
    <property type="entry name" value="Pkinase"/>
    <property type="match status" value="2"/>
</dbReference>
<evidence type="ECO:0000256" key="2">
    <source>
        <dbReference type="ARBA" id="ARBA00022527"/>
    </source>
</evidence>
<comment type="catalytic activity">
    <reaction evidence="8">
        <text>L-threonyl-[protein] + ATP = O-phospho-L-threonyl-[protein] + ADP + H(+)</text>
        <dbReference type="Rhea" id="RHEA:46608"/>
        <dbReference type="Rhea" id="RHEA-COMP:11060"/>
        <dbReference type="Rhea" id="RHEA-COMP:11605"/>
        <dbReference type="ChEBI" id="CHEBI:15378"/>
        <dbReference type="ChEBI" id="CHEBI:30013"/>
        <dbReference type="ChEBI" id="CHEBI:30616"/>
        <dbReference type="ChEBI" id="CHEBI:61977"/>
        <dbReference type="ChEBI" id="CHEBI:456216"/>
        <dbReference type="EC" id="2.7.11.1"/>
    </reaction>
</comment>
<dbReference type="InterPro" id="IPR008271">
    <property type="entry name" value="Ser/Thr_kinase_AS"/>
</dbReference>
<organism evidence="14 15">
    <name type="scientific">Venustampulla echinocandica</name>
    <dbReference type="NCBI Taxonomy" id="2656787"/>
    <lineage>
        <taxon>Eukaryota</taxon>
        <taxon>Fungi</taxon>
        <taxon>Dikarya</taxon>
        <taxon>Ascomycota</taxon>
        <taxon>Pezizomycotina</taxon>
        <taxon>Leotiomycetes</taxon>
        <taxon>Helotiales</taxon>
        <taxon>Pleuroascaceae</taxon>
        <taxon>Venustampulla</taxon>
    </lineage>
</organism>
<dbReference type="Proteomes" id="UP000254866">
    <property type="component" value="Unassembled WGS sequence"/>
</dbReference>
<evidence type="ECO:0000313" key="14">
    <source>
        <dbReference type="EMBL" id="RDL36484.1"/>
    </source>
</evidence>
<dbReference type="STRING" id="2656787.A0A370TLU1"/>
<dbReference type="PANTHER" id="PTHR24356">
    <property type="entry name" value="SERINE/THREONINE-PROTEIN KINASE"/>
    <property type="match status" value="1"/>
</dbReference>
<dbReference type="SUPFAM" id="SSF56112">
    <property type="entry name" value="Protein kinase-like (PK-like)"/>
    <property type="match status" value="1"/>
</dbReference>
<evidence type="ECO:0000256" key="11">
    <source>
        <dbReference type="SAM" id="MobiDB-lite"/>
    </source>
</evidence>
<dbReference type="SMART" id="SM00220">
    <property type="entry name" value="S_TKc"/>
    <property type="match status" value="1"/>
</dbReference>
<feature type="region of interest" description="Disordered" evidence="11">
    <location>
        <begin position="648"/>
        <end position="669"/>
    </location>
</feature>
<evidence type="ECO:0000256" key="5">
    <source>
        <dbReference type="ARBA" id="ARBA00022741"/>
    </source>
</evidence>
<dbReference type="SMART" id="SM00133">
    <property type="entry name" value="S_TK_X"/>
    <property type="match status" value="1"/>
</dbReference>
<protein>
    <recommendedName>
        <fullName evidence="1">non-specific serine/threonine protein kinase</fullName>
        <ecNumber evidence="1">2.7.11.1</ecNumber>
    </recommendedName>
</protein>
<feature type="compositionally biased region" description="Polar residues" evidence="11">
    <location>
        <begin position="1"/>
        <end position="20"/>
    </location>
</feature>
<dbReference type="GO" id="GO:0005524">
    <property type="term" value="F:ATP binding"/>
    <property type="evidence" value="ECO:0007669"/>
    <property type="project" value="UniProtKB-UniRule"/>
</dbReference>
<keyword evidence="7 10" id="KW-0067">ATP-binding</keyword>
<dbReference type="InterPro" id="IPR000719">
    <property type="entry name" value="Prot_kinase_dom"/>
</dbReference>
<keyword evidence="2" id="KW-0723">Serine/threonine-protein kinase</keyword>
<dbReference type="FunFam" id="3.30.200.20:FF:000109">
    <property type="entry name" value="Non-specific serine/threonine protein kinase"/>
    <property type="match status" value="1"/>
</dbReference>
<dbReference type="GO" id="GO:0004674">
    <property type="term" value="F:protein serine/threonine kinase activity"/>
    <property type="evidence" value="ECO:0007669"/>
    <property type="project" value="UniProtKB-KW"/>
</dbReference>
<dbReference type="Gene3D" id="3.30.200.20">
    <property type="entry name" value="Phosphorylase Kinase, domain 1"/>
    <property type="match status" value="1"/>
</dbReference>
<reference evidence="14 15" key="1">
    <citation type="journal article" date="2018" name="IMA Fungus">
        <title>IMA Genome-F 9: Draft genome sequence of Annulohypoxylon stygium, Aspergillus mulundensis, Berkeleyomyces basicola (syn. Thielaviopsis basicola), Ceratocystis smalleyi, two Cercospora beticola strains, Coleophoma cylindrospora, Fusarium fracticaudum, Phialophora cf. hyalina, and Morchella septimelata.</title>
        <authorList>
            <person name="Wingfield B.D."/>
            <person name="Bills G.F."/>
            <person name="Dong Y."/>
            <person name="Huang W."/>
            <person name="Nel W.J."/>
            <person name="Swalarsk-Parry B.S."/>
            <person name="Vaghefi N."/>
            <person name="Wilken P.M."/>
            <person name="An Z."/>
            <person name="de Beer Z.W."/>
            <person name="De Vos L."/>
            <person name="Chen L."/>
            <person name="Duong T.A."/>
            <person name="Gao Y."/>
            <person name="Hammerbacher A."/>
            <person name="Kikkert J.R."/>
            <person name="Li Y."/>
            <person name="Li H."/>
            <person name="Li K."/>
            <person name="Li Q."/>
            <person name="Liu X."/>
            <person name="Ma X."/>
            <person name="Naidoo K."/>
            <person name="Pethybridge S.J."/>
            <person name="Sun J."/>
            <person name="Steenkamp E.T."/>
            <person name="van der Nest M.A."/>
            <person name="van Wyk S."/>
            <person name="Wingfield M.J."/>
            <person name="Xiong C."/>
            <person name="Yue Q."/>
            <person name="Zhang X."/>
        </authorList>
    </citation>
    <scope>NUCLEOTIDE SEQUENCE [LARGE SCALE GENOMIC DNA]</scope>
    <source>
        <strain evidence="14 15">BP 5553</strain>
    </source>
</reference>
<feature type="region of interest" description="Disordered" evidence="11">
    <location>
        <begin position="1"/>
        <end position="104"/>
    </location>
</feature>
<dbReference type="InterPro" id="IPR000961">
    <property type="entry name" value="AGC-kinase_C"/>
</dbReference>
<evidence type="ECO:0000256" key="4">
    <source>
        <dbReference type="ARBA" id="ARBA00022679"/>
    </source>
</evidence>
<keyword evidence="15" id="KW-1185">Reference proteome</keyword>
<evidence type="ECO:0000259" key="13">
    <source>
        <dbReference type="PROSITE" id="PS51285"/>
    </source>
</evidence>
<keyword evidence="4" id="KW-0808">Transferase</keyword>
<dbReference type="AlphaFoldDB" id="A0A370TLU1"/>
<comment type="catalytic activity">
    <reaction evidence="9">
        <text>L-seryl-[protein] + ATP = O-phospho-L-seryl-[protein] + ADP + H(+)</text>
        <dbReference type="Rhea" id="RHEA:17989"/>
        <dbReference type="Rhea" id="RHEA-COMP:9863"/>
        <dbReference type="Rhea" id="RHEA-COMP:11604"/>
        <dbReference type="ChEBI" id="CHEBI:15378"/>
        <dbReference type="ChEBI" id="CHEBI:29999"/>
        <dbReference type="ChEBI" id="CHEBI:30616"/>
        <dbReference type="ChEBI" id="CHEBI:83421"/>
        <dbReference type="ChEBI" id="CHEBI:456216"/>
        <dbReference type="EC" id="2.7.11.1"/>
    </reaction>
</comment>
<dbReference type="EMBL" id="NPIC01000004">
    <property type="protein sequence ID" value="RDL36484.1"/>
    <property type="molecule type" value="Genomic_DNA"/>
</dbReference>
<gene>
    <name evidence="14" type="ORF">BP5553_05836</name>
</gene>
<dbReference type="PANTHER" id="PTHR24356:SF417">
    <property type="entry name" value="CELL CYCLE PROTEIN KINASE DBF2-RELATED"/>
    <property type="match status" value="1"/>
</dbReference>
<dbReference type="GeneID" id="43598685"/>
<feature type="domain" description="AGC-kinase C-terminal" evidence="13">
    <location>
        <begin position="576"/>
        <end position="655"/>
    </location>
</feature>
<sequence length="675" mass="76356">MSSFITNLFPSSSGGKQENVLQAPPPLHTRQSQNERPSTPDRANFITPISTPQGSPSKNRNPPGANDLPVAFENAMKLTPAALSSPTKTGRPLTAAPLSPGKSNALTVDDSYFGNSSGAVDDSIIHKTSVPPASPLRNQGQENTPPVSRHGLESVGQNFAAISRQELYQPRDQTPPKKYNTQRGLTAEELELLHKPNVKRLANVTQLYFLDYYFDLLTYVGARQNRLNQFQSEYPAPPETPEETYNPLWQKYAGRERANLRKRRVRLRQGDFQILTQVGQGGYGQVFLAQKKDTREVCALKVMSKKLLFKLDEIRHVLTERDILTNAKSEWLTRLLYSFQDEKSIYLAMEYVPGGDFRTLLNNTGVLANRHARFYIAEMFCAVDALHQLGYIHRDLKPENFLIDSTGHVKLTDFGLAAGMLAPGKIESMRVKLERVGETYVPFGKPMDQRTIAERREGYRSMRDRDVNYAKSIVGSPDYMAPEVLKGDEYEFSVDYWSLGCMHFEALTGFPPFAGATVDETWKNLKHWREVLKRPVWDDPSYFISNRTWNFITSCIASKSKRFSSIKDVYAHQYFAEVDWNTVRSQRAPFVPELDSETDAGYFDDFSNEADMAKYKEVHDKQQALEGMADREDPMSKSLFVGFTFRHRKPTTDESGKPSSPRKGIATDGTFGTIL</sequence>
<feature type="compositionally biased region" description="Polar residues" evidence="11">
    <location>
        <begin position="136"/>
        <end position="146"/>
    </location>
</feature>
<dbReference type="OrthoDB" id="18472at2759"/>
<dbReference type="FunFam" id="1.10.510.10:FF:000319">
    <property type="entry name" value="Non-specific serine/threonine protein kinase"/>
    <property type="match status" value="1"/>
</dbReference>
<dbReference type="InterPro" id="IPR011009">
    <property type="entry name" value="Kinase-like_dom_sf"/>
</dbReference>
<dbReference type="CDD" id="cd05600">
    <property type="entry name" value="STKc_Sid2p_like"/>
    <property type="match status" value="1"/>
</dbReference>
<feature type="region of interest" description="Disordered" evidence="11">
    <location>
        <begin position="118"/>
        <end position="151"/>
    </location>
</feature>
<feature type="domain" description="Protein kinase" evidence="12">
    <location>
        <begin position="272"/>
        <end position="575"/>
    </location>
</feature>
<dbReference type="PROSITE" id="PS51285">
    <property type="entry name" value="AGC_KINASE_CTER"/>
    <property type="match status" value="1"/>
</dbReference>
<evidence type="ECO:0000259" key="12">
    <source>
        <dbReference type="PROSITE" id="PS50011"/>
    </source>
</evidence>
<dbReference type="PROSITE" id="PS50011">
    <property type="entry name" value="PROTEIN_KINASE_DOM"/>
    <property type="match status" value="1"/>
</dbReference>